<dbReference type="PROSITE" id="PS50011">
    <property type="entry name" value="PROTEIN_KINASE_DOM"/>
    <property type="match status" value="1"/>
</dbReference>
<evidence type="ECO:0000256" key="7">
    <source>
        <dbReference type="ARBA" id="ARBA00047899"/>
    </source>
</evidence>
<gene>
    <name evidence="10" type="ORF">U9M48_031081</name>
</gene>
<feature type="domain" description="Protein kinase" evidence="9">
    <location>
        <begin position="40"/>
        <end position="332"/>
    </location>
</feature>
<dbReference type="PIRSF" id="PIRSF000654">
    <property type="entry name" value="Integrin-linked_kinase"/>
    <property type="match status" value="1"/>
</dbReference>
<keyword evidence="11" id="KW-1185">Reference proteome</keyword>
<dbReference type="EMBL" id="CP144751">
    <property type="protein sequence ID" value="WVZ83997.1"/>
    <property type="molecule type" value="Genomic_DNA"/>
</dbReference>
<dbReference type="Proteomes" id="UP001341281">
    <property type="component" value="Chromosome 07"/>
</dbReference>
<dbReference type="GO" id="GO:0004674">
    <property type="term" value="F:protein serine/threonine kinase activity"/>
    <property type="evidence" value="ECO:0007669"/>
    <property type="project" value="UniProtKB-KW"/>
</dbReference>
<keyword evidence="2" id="KW-0723">Serine/threonine-protein kinase</keyword>
<reference evidence="10 11" key="1">
    <citation type="submission" date="2024-02" db="EMBL/GenBank/DDBJ databases">
        <title>High-quality chromosome-scale genome assembly of Pensacola bahiagrass (Paspalum notatum Flugge var. saurae).</title>
        <authorList>
            <person name="Vega J.M."/>
            <person name="Podio M."/>
            <person name="Orjuela J."/>
            <person name="Siena L.A."/>
            <person name="Pessino S.C."/>
            <person name="Combes M.C."/>
            <person name="Mariac C."/>
            <person name="Albertini E."/>
            <person name="Pupilli F."/>
            <person name="Ortiz J.P.A."/>
            <person name="Leblanc O."/>
        </authorList>
    </citation>
    <scope>NUCLEOTIDE SEQUENCE [LARGE SCALE GENOMIC DNA]</scope>
    <source>
        <strain evidence="10">R1</strain>
        <tissue evidence="10">Leaf</tissue>
    </source>
</reference>
<comment type="catalytic activity">
    <reaction evidence="8">
        <text>L-seryl-[protein] + ATP = O-phospho-L-seryl-[protein] + ADP + H(+)</text>
        <dbReference type="Rhea" id="RHEA:17989"/>
        <dbReference type="Rhea" id="RHEA-COMP:9863"/>
        <dbReference type="Rhea" id="RHEA-COMP:11604"/>
        <dbReference type="ChEBI" id="CHEBI:15378"/>
        <dbReference type="ChEBI" id="CHEBI:29999"/>
        <dbReference type="ChEBI" id="CHEBI:30616"/>
        <dbReference type="ChEBI" id="CHEBI:83421"/>
        <dbReference type="ChEBI" id="CHEBI:456216"/>
        <dbReference type="EC" id="2.7.11.1"/>
    </reaction>
</comment>
<dbReference type="InterPro" id="IPR011009">
    <property type="entry name" value="Kinase-like_dom_sf"/>
</dbReference>
<name>A0AAQ3X3C2_PASNO</name>
<dbReference type="SUPFAM" id="SSF56112">
    <property type="entry name" value="Protein kinase-like (PK-like)"/>
    <property type="match status" value="1"/>
</dbReference>
<dbReference type="GO" id="GO:0005524">
    <property type="term" value="F:ATP binding"/>
    <property type="evidence" value="ECO:0007669"/>
    <property type="project" value="UniProtKB-KW"/>
</dbReference>
<evidence type="ECO:0000259" key="9">
    <source>
        <dbReference type="PROSITE" id="PS50011"/>
    </source>
</evidence>
<dbReference type="PANTHER" id="PTHR45707">
    <property type="entry name" value="C2 CALCIUM/LIPID-BINDING PLANT PHOSPHORIBOSYLTRANSFERASE FAMILY PROTEIN"/>
    <property type="match status" value="1"/>
</dbReference>
<protein>
    <recommendedName>
        <fullName evidence="1">non-specific serine/threonine protein kinase</fullName>
        <ecNumber evidence="1">2.7.11.1</ecNumber>
    </recommendedName>
</protein>
<evidence type="ECO:0000256" key="8">
    <source>
        <dbReference type="ARBA" id="ARBA00048679"/>
    </source>
</evidence>
<keyword evidence="4" id="KW-0547">Nucleotide-binding</keyword>
<evidence type="ECO:0000256" key="5">
    <source>
        <dbReference type="ARBA" id="ARBA00022777"/>
    </source>
</evidence>
<evidence type="ECO:0000313" key="11">
    <source>
        <dbReference type="Proteomes" id="UP001341281"/>
    </source>
</evidence>
<sequence length="332" mass="37843">MSGKSRPNKTTLDPAKMATIDSLRGKELSFEFLEEITDDFSEEREVGKGPLRTTVYKAVLEDGEIAVKRHVGNAPGTRNKEAYRTNVHNIMKHRHGNVVELLAFCLEEQYDALVWVGNRYVTKDVVVESLFCYEYFPDGSLHHSLFVKKVNIDWNTRFKIIQGICQGLKFLHTLPQPIIHLNLKPQNIMLGHNMVPKIADFGYSRIVNPEQSRINTESSVGSVGYMAPEYLFKEVNEISARFDIYSLGLIIIEITTREENCAGVDQESAREFINKVRKNCKDTALMMSEYQGLDEDHLHQQIACIKLGLRCVDLDQNVRPKIVDIVNELNAL</sequence>
<dbReference type="InterPro" id="IPR000719">
    <property type="entry name" value="Prot_kinase_dom"/>
</dbReference>
<keyword evidence="3" id="KW-0808">Transferase</keyword>
<dbReference type="AlphaFoldDB" id="A0AAQ3X3C2"/>
<evidence type="ECO:0000256" key="3">
    <source>
        <dbReference type="ARBA" id="ARBA00022679"/>
    </source>
</evidence>
<evidence type="ECO:0000313" key="10">
    <source>
        <dbReference type="EMBL" id="WVZ83997.1"/>
    </source>
</evidence>
<dbReference type="Pfam" id="PF00069">
    <property type="entry name" value="Pkinase"/>
    <property type="match status" value="1"/>
</dbReference>
<evidence type="ECO:0000256" key="6">
    <source>
        <dbReference type="ARBA" id="ARBA00022840"/>
    </source>
</evidence>
<comment type="catalytic activity">
    <reaction evidence="7">
        <text>L-threonyl-[protein] + ATP = O-phospho-L-threonyl-[protein] + ADP + H(+)</text>
        <dbReference type="Rhea" id="RHEA:46608"/>
        <dbReference type="Rhea" id="RHEA-COMP:11060"/>
        <dbReference type="Rhea" id="RHEA-COMP:11605"/>
        <dbReference type="ChEBI" id="CHEBI:15378"/>
        <dbReference type="ChEBI" id="CHEBI:30013"/>
        <dbReference type="ChEBI" id="CHEBI:30616"/>
        <dbReference type="ChEBI" id="CHEBI:61977"/>
        <dbReference type="ChEBI" id="CHEBI:456216"/>
        <dbReference type="EC" id="2.7.11.1"/>
    </reaction>
</comment>
<dbReference type="EC" id="2.7.11.1" evidence="1"/>
<dbReference type="Gene3D" id="3.30.200.20">
    <property type="entry name" value="Phosphorylase Kinase, domain 1"/>
    <property type="match status" value="1"/>
</dbReference>
<keyword evidence="6" id="KW-0067">ATP-binding</keyword>
<dbReference type="FunFam" id="1.10.510.10:FF:001023">
    <property type="entry name" value="Os07g0541700 protein"/>
    <property type="match status" value="1"/>
</dbReference>
<feature type="non-terminal residue" evidence="10">
    <location>
        <position position="1"/>
    </location>
</feature>
<accession>A0AAQ3X3C2</accession>
<proteinExistence type="predicted"/>
<evidence type="ECO:0000256" key="1">
    <source>
        <dbReference type="ARBA" id="ARBA00012513"/>
    </source>
</evidence>
<dbReference type="PANTHER" id="PTHR45707:SF82">
    <property type="entry name" value="PROTEIN KINASE DOMAIN-CONTAINING PROTEIN"/>
    <property type="match status" value="1"/>
</dbReference>
<keyword evidence="5" id="KW-0418">Kinase</keyword>
<evidence type="ECO:0000256" key="4">
    <source>
        <dbReference type="ARBA" id="ARBA00022741"/>
    </source>
</evidence>
<organism evidence="10 11">
    <name type="scientific">Paspalum notatum var. saurae</name>
    <dbReference type="NCBI Taxonomy" id="547442"/>
    <lineage>
        <taxon>Eukaryota</taxon>
        <taxon>Viridiplantae</taxon>
        <taxon>Streptophyta</taxon>
        <taxon>Embryophyta</taxon>
        <taxon>Tracheophyta</taxon>
        <taxon>Spermatophyta</taxon>
        <taxon>Magnoliopsida</taxon>
        <taxon>Liliopsida</taxon>
        <taxon>Poales</taxon>
        <taxon>Poaceae</taxon>
        <taxon>PACMAD clade</taxon>
        <taxon>Panicoideae</taxon>
        <taxon>Andropogonodae</taxon>
        <taxon>Paspaleae</taxon>
        <taxon>Paspalinae</taxon>
        <taxon>Paspalum</taxon>
    </lineage>
</organism>
<dbReference type="Gene3D" id="1.10.510.10">
    <property type="entry name" value="Transferase(Phosphotransferase) domain 1"/>
    <property type="match status" value="1"/>
</dbReference>
<evidence type="ECO:0000256" key="2">
    <source>
        <dbReference type="ARBA" id="ARBA00022527"/>
    </source>
</evidence>